<evidence type="ECO:0000313" key="8">
    <source>
        <dbReference type="EMBL" id="MPM30823.1"/>
    </source>
</evidence>
<accession>A0A644YWI4</accession>
<dbReference type="InterPro" id="IPR050147">
    <property type="entry name" value="Ser/Thr_Dehydratase"/>
</dbReference>
<dbReference type="Gene3D" id="3.40.50.1100">
    <property type="match status" value="2"/>
</dbReference>
<comment type="caution">
    <text evidence="8">The sequence shown here is derived from an EMBL/GenBank/DDBJ whole genome shotgun (WGS) entry which is preliminary data.</text>
</comment>
<name>A0A644YWI4_9ZZZZ</name>
<dbReference type="GO" id="GO:0006565">
    <property type="term" value="P:L-serine catabolic process"/>
    <property type="evidence" value="ECO:0007669"/>
    <property type="project" value="TreeGrafter"/>
</dbReference>
<dbReference type="PANTHER" id="PTHR48078">
    <property type="entry name" value="THREONINE DEHYDRATASE, MITOCHONDRIAL-RELATED"/>
    <property type="match status" value="1"/>
</dbReference>
<reference evidence="8" key="1">
    <citation type="submission" date="2019-08" db="EMBL/GenBank/DDBJ databases">
        <authorList>
            <person name="Kucharzyk K."/>
            <person name="Murdoch R.W."/>
            <person name="Higgins S."/>
            <person name="Loffler F."/>
        </authorList>
    </citation>
    <scope>NUCLEOTIDE SEQUENCE</scope>
</reference>
<dbReference type="GO" id="GO:0006567">
    <property type="term" value="P:L-threonine catabolic process"/>
    <property type="evidence" value="ECO:0007669"/>
    <property type="project" value="TreeGrafter"/>
</dbReference>
<evidence type="ECO:0000256" key="4">
    <source>
        <dbReference type="ARBA" id="ARBA00022898"/>
    </source>
</evidence>
<protein>
    <recommendedName>
        <fullName evidence="3">L-serine ammonia-lyase</fullName>
        <ecNumber evidence="3">4.3.1.17</ecNumber>
    </recommendedName>
</protein>
<evidence type="ECO:0000256" key="1">
    <source>
        <dbReference type="ARBA" id="ARBA00001933"/>
    </source>
</evidence>
<dbReference type="Pfam" id="PF00291">
    <property type="entry name" value="PALP"/>
    <property type="match status" value="1"/>
</dbReference>
<comment type="cofactor">
    <cofactor evidence="1">
        <name>pyridoxal 5'-phosphate</name>
        <dbReference type="ChEBI" id="CHEBI:597326"/>
    </cofactor>
</comment>
<dbReference type="SUPFAM" id="SSF53686">
    <property type="entry name" value="Tryptophan synthase beta subunit-like PLP-dependent enzymes"/>
    <property type="match status" value="1"/>
</dbReference>
<proteinExistence type="inferred from homology"/>
<dbReference type="EC" id="4.3.1.17" evidence="3"/>
<sequence>MSLWMKTPLIESVPLGLPIGKKIRLKLENVQPAGSFKIRGIGALCAYEANRGAKGFTCATTGSAGYALAWAGRALGLPAVVCAPDTMPPESIRPIQLAGQTVELAGNTWYDADERATALAQELGYTHISTNEHPVLWNGISTIIDELAAEGEKPDTILCSVGSGGLISGLCEGLLRNGWDDVRIVGCGTYGADAYNLAVEAGKIINKETTTSIIPCISALHVIDHVMDFRSSVHLRSFITTDLSAVSACERFLDDHRMLVDPSCGVALAPVYENAPILRESENIVVVVCGGVGITVERLERMKALAVERERRA</sequence>
<keyword evidence="5 8" id="KW-0456">Lyase</keyword>
<keyword evidence="4" id="KW-0663">Pyridoxal phosphate</keyword>
<dbReference type="AlphaFoldDB" id="A0A644YWI4"/>
<dbReference type="InterPro" id="IPR001926">
    <property type="entry name" value="TrpB-like_PALP"/>
</dbReference>
<evidence type="ECO:0000259" key="7">
    <source>
        <dbReference type="Pfam" id="PF00291"/>
    </source>
</evidence>
<evidence type="ECO:0000256" key="6">
    <source>
        <dbReference type="ARBA" id="ARBA00049406"/>
    </source>
</evidence>
<evidence type="ECO:0000256" key="5">
    <source>
        <dbReference type="ARBA" id="ARBA00023239"/>
    </source>
</evidence>
<dbReference type="EMBL" id="VSSQ01005899">
    <property type="protein sequence ID" value="MPM30823.1"/>
    <property type="molecule type" value="Genomic_DNA"/>
</dbReference>
<gene>
    <name evidence="8" type="primary">psdht_1</name>
    <name evidence="8" type="ORF">SDC9_77373</name>
</gene>
<feature type="domain" description="Tryptophan synthase beta chain-like PALP" evidence="7">
    <location>
        <begin position="6"/>
        <end position="290"/>
    </location>
</feature>
<dbReference type="GO" id="GO:0009097">
    <property type="term" value="P:isoleucine biosynthetic process"/>
    <property type="evidence" value="ECO:0007669"/>
    <property type="project" value="TreeGrafter"/>
</dbReference>
<comment type="catalytic activity">
    <reaction evidence="6">
        <text>L-serine = pyruvate + NH4(+)</text>
        <dbReference type="Rhea" id="RHEA:19169"/>
        <dbReference type="ChEBI" id="CHEBI:15361"/>
        <dbReference type="ChEBI" id="CHEBI:28938"/>
        <dbReference type="ChEBI" id="CHEBI:33384"/>
        <dbReference type="EC" id="4.3.1.17"/>
    </reaction>
</comment>
<dbReference type="GO" id="GO:0004794">
    <property type="term" value="F:threonine deaminase activity"/>
    <property type="evidence" value="ECO:0007669"/>
    <property type="project" value="TreeGrafter"/>
</dbReference>
<evidence type="ECO:0000256" key="3">
    <source>
        <dbReference type="ARBA" id="ARBA00012093"/>
    </source>
</evidence>
<comment type="similarity">
    <text evidence="2">Belongs to the serine/threonine dehydratase family.</text>
</comment>
<dbReference type="GO" id="GO:0003941">
    <property type="term" value="F:L-serine ammonia-lyase activity"/>
    <property type="evidence" value="ECO:0007669"/>
    <property type="project" value="UniProtKB-EC"/>
</dbReference>
<organism evidence="8">
    <name type="scientific">bioreactor metagenome</name>
    <dbReference type="NCBI Taxonomy" id="1076179"/>
    <lineage>
        <taxon>unclassified sequences</taxon>
        <taxon>metagenomes</taxon>
        <taxon>ecological metagenomes</taxon>
    </lineage>
</organism>
<dbReference type="PANTHER" id="PTHR48078:SF2">
    <property type="entry name" value="CATABOLIC L-SERINE_THREONINE DEHYDRATASE"/>
    <property type="match status" value="1"/>
</dbReference>
<dbReference type="InterPro" id="IPR036052">
    <property type="entry name" value="TrpB-like_PALP_sf"/>
</dbReference>
<evidence type="ECO:0000256" key="2">
    <source>
        <dbReference type="ARBA" id="ARBA00010869"/>
    </source>
</evidence>